<dbReference type="OrthoDB" id="1925699at2759"/>
<dbReference type="PhylomeDB" id="B4MJP7"/>
<organism evidence="1 2">
    <name type="scientific">Drosophila willistoni</name>
    <name type="common">Fruit fly</name>
    <dbReference type="NCBI Taxonomy" id="7260"/>
    <lineage>
        <taxon>Eukaryota</taxon>
        <taxon>Metazoa</taxon>
        <taxon>Ecdysozoa</taxon>
        <taxon>Arthropoda</taxon>
        <taxon>Hexapoda</taxon>
        <taxon>Insecta</taxon>
        <taxon>Pterygota</taxon>
        <taxon>Neoptera</taxon>
        <taxon>Endopterygota</taxon>
        <taxon>Diptera</taxon>
        <taxon>Brachycera</taxon>
        <taxon>Muscomorpha</taxon>
        <taxon>Ephydroidea</taxon>
        <taxon>Drosophilidae</taxon>
        <taxon>Drosophila</taxon>
        <taxon>Sophophora</taxon>
    </lineage>
</organism>
<dbReference type="PANTHER" id="PTHR31649">
    <property type="entry name" value="AGAP009604-PA"/>
    <property type="match status" value="1"/>
</dbReference>
<dbReference type="KEGG" id="dwi:6638251"/>
<evidence type="ECO:0000313" key="1">
    <source>
        <dbReference type="EMBL" id="EDW72336.1"/>
    </source>
</evidence>
<dbReference type="InterPro" id="IPR006616">
    <property type="entry name" value="DM9_repeat"/>
</dbReference>
<dbReference type="AlphaFoldDB" id="B4MJP7"/>
<dbReference type="Proteomes" id="UP000007798">
    <property type="component" value="Unassembled WGS sequence"/>
</dbReference>
<dbReference type="SMART" id="SM00696">
    <property type="entry name" value="DM9"/>
    <property type="match status" value="2"/>
</dbReference>
<evidence type="ECO:0000313" key="2">
    <source>
        <dbReference type="Proteomes" id="UP000007798"/>
    </source>
</evidence>
<dbReference type="eggNOG" id="ENOG502QVPV">
    <property type="taxonomic scope" value="Eukaryota"/>
</dbReference>
<gene>
    <name evidence="1" type="primary">Dwil\GK20870</name>
    <name evidence="1" type="ORF">Dwil_GK20870</name>
</gene>
<protein>
    <submittedName>
        <fullName evidence="1">Uncharacterized protein</fullName>
    </submittedName>
</protein>
<sequence>MGEWVHSSVNSPLPPNAFLAGRDSDGSDMYVGRIVYEGEIVPAKLIPRRREAYMTWEGVEYLIQRFEVLVGQDYDWIASGDGLVPHNAISTGRDSRGQPIYVGRAVYKDTVTVGKVQPLRGCLLLGYNGDEIDIQAYEVLVST</sequence>
<dbReference type="InParanoid" id="B4MJP7"/>
<dbReference type="STRING" id="7260.B4MJP7"/>
<dbReference type="Pfam" id="PF11901">
    <property type="entry name" value="DM9"/>
    <property type="match status" value="1"/>
</dbReference>
<dbReference type="EMBL" id="CH963846">
    <property type="protein sequence ID" value="EDW72336.1"/>
    <property type="molecule type" value="Genomic_DNA"/>
</dbReference>
<proteinExistence type="predicted"/>
<reference evidence="1 2" key="1">
    <citation type="journal article" date="2007" name="Nature">
        <title>Evolution of genes and genomes on the Drosophila phylogeny.</title>
        <authorList>
            <consortium name="Drosophila 12 Genomes Consortium"/>
            <person name="Clark A.G."/>
            <person name="Eisen M.B."/>
            <person name="Smith D.R."/>
            <person name="Bergman C.M."/>
            <person name="Oliver B."/>
            <person name="Markow T.A."/>
            <person name="Kaufman T.C."/>
            <person name="Kellis M."/>
            <person name="Gelbart W."/>
            <person name="Iyer V.N."/>
            <person name="Pollard D.A."/>
            <person name="Sackton T.B."/>
            <person name="Larracuente A.M."/>
            <person name="Singh N.D."/>
            <person name="Abad J.P."/>
            <person name="Abt D.N."/>
            <person name="Adryan B."/>
            <person name="Aguade M."/>
            <person name="Akashi H."/>
            <person name="Anderson W.W."/>
            <person name="Aquadro C.F."/>
            <person name="Ardell D.H."/>
            <person name="Arguello R."/>
            <person name="Artieri C.G."/>
            <person name="Barbash D.A."/>
            <person name="Barker D."/>
            <person name="Barsanti P."/>
            <person name="Batterham P."/>
            <person name="Batzoglou S."/>
            <person name="Begun D."/>
            <person name="Bhutkar A."/>
            <person name="Blanco E."/>
            <person name="Bosak S.A."/>
            <person name="Bradley R.K."/>
            <person name="Brand A.D."/>
            <person name="Brent M.R."/>
            <person name="Brooks A.N."/>
            <person name="Brown R.H."/>
            <person name="Butlin R.K."/>
            <person name="Caggese C."/>
            <person name="Calvi B.R."/>
            <person name="Bernardo de Carvalho A."/>
            <person name="Caspi A."/>
            <person name="Castrezana S."/>
            <person name="Celniker S.E."/>
            <person name="Chang J.L."/>
            <person name="Chapple C."/>
            <person name="Chatterji S."/>
            <person name="Chinwalla A."/>
            <person name="Civetta A."/>
            <person name="Clifton S.W."/>
            <person name="Comeron J.M."/>
            <person name="Costello J.C."/>
            <person name="Coyne J.A."/>
            <person name="Daub J."/>
            <person name="David R.G."/>
            <person name="Delcher A.L."/>
            <person name="Delehaunty K."/>
            <person name="Do C.B."/>
            <person name="Ebling H."/>
            <person name="Edwards K."/>
            <person name="Eickbush T."/>
            <person name="Evans J.D."/>
            <person name="Filipski A."/>
            <person name="Findeiss S."/>
            <person name="Freyhult E."/>
            <person name="Fulton L."/>
            <person name="Fulton R."/>
            <person name="Garcia A.C."/>
            <person name="Gardiner A."/>
            <person name="Garfield D.A."/>
            <person name="Garvin B.E."/>
            <person name="Gibson G."/>
            <person name="Gilbert D."/>
            <person name="Gnerre S."/>
            <person name="Godfrey J."/>
            <person name="Good R."/>
            <person name="Gotea V."/>
            <person name="Gravely B."/>
            <person name="Greenberg A.J."/>
            <person name="Griffiths-Jones S."/>
            <person name="Gross S."/>
            <person name="Guigo R."/>
            <person name="Gustafson E.A."/>
            <person name="Haerty W."/>
            <person name="Hahn M.W."/>
            <person name="Halligan D.L."/>
            <person name="Halpern A.L."/>
            <person name="Halter G.M."/>
            <person name="Han M.V."/>
            <person name="Heger A."/>
            <person name="Hillier L."/>
            <person name="Hinrichs A.S."/>
            <person name="Holmes I."/>
            <person name="Hoskins R.A."/>
            <person name="Hubisz M.J."/>
            <person name="Hultmark D."/>
            <person name="Huntley M.A."/>
            <person name="Jaffe D.B."/>
            <person name="Jagadeeshan S."/>
            <person name="Jeck W.R."/>
            <person name="Johnson J."/>
            <person name="Jones C.D."/>
            <person name="Jordan W.C."/>
            <person name="Karpen G.H."/>
            <person name="Kataoka E."/>
            <person name="Keightley P.D."/>
            <person name="Kheradpour P."/>
            <person name="Kirkness E.F."/>
            <person name="Koerich L.B."/>
            <person name="Kristiansen K."/>
            <person name="Kudrna D."/>
            <person name="Kulathinal R.J."/>
            <person name="Kumar S."/>
            <person name="Kwok R."/>
            <person name="Lander E."/>
            <person name="Langley C.H."/>
            <person name="Lapoint R."/>
            <person name="Lazzaro B.P."/>
            <person name="Lee S.J."/>
            <person name="Levesque L."/>
            <person name="Li R."/>
            <person name="Lin C.F."/>
            <person name="Lin M.F."/>
            <person name="Lindblad-Toh K."/>
            <person name="Llopart A."/>
            <person name="Long M."/>
            <person name="Low L."/>
            <person name="Lozovsky E."/>
            <person name="Lu J."/>
            <person name="Luo M."/>
            <person name="Machado C.A."/>
            <person name="Makalowski W."/>
            <person name="Marzo M."/>
            <person name="Matsuda M."/>
            <person name="Matzkin L."/>
            <person name="McAllister B."/>
            <person name="McBride C.S."/>
            <person name="McKernan B."/>
            <person name="McKernan K."/>
            <person name="Mendez-Lago M."/>
            <person name="Minx P."/>
            <person name="Mollenhauer M.U."/>
            <person name="Montooth K."/>
            <person name="Mount S.M."/>
            <person name="Mu X."/>
            <person name="Myers E."/>
            <person name="Negre B."/>
            <person name="Newfeld S."/>
            <person name="Nielsen R."/>
            <person name="Noor M.A."/>
            <person name="O'Grady P."/>
            <person name="Pachter L."/>
            <person name="Papaceit M."/>
            <person name="Parisi M.J."/>
            <person name="Parisi M."/>
            <person name="Parts L."/>
            <person name="Pedersen J.S."/>
            <person name="Pesole G."/>
            <person name="Phillippy A.M."/>
            <person name="Ponting C.P."/>
            <person name="Pop M."/>
            <person name="Porcelli D."/>
            <person name="Powell J.R."/>
            <person name="Prohaska S."/>
            <person name="Pruitt K."/>
            <person name="Puig M."/>
            <person name="Quesneville H."/>
            <person name="Ram K.R."/>
            <person name="Rand D."/>
            <person name="Rasmussen M.D."/>
            <person name="Reed L.K."/>
            <person name="Reenan R."/>
            <person name="Reily A."/>
            <person name="Remington K.A."/>
            <person name="Rieger T.T."/>
            <person name="Ritchie M.G."/>
            <person name="Robin C."/>
            <person name="Rogers Y.H."/>
            <person name="Rohde C."/>
            <person name="Rozas J."/>
            <person name="Rubenfield M.J."/>
            <person name="Ruiz A."/>
            <person name="Russo S."/>
            <person name="Salzberg S.L."/>
            <person name="Sanchez-Gracia A."/>
            <person name="Saranga D.J."/>
            <person name="Sato H."/>
            <person name="Schaeffer S.W."/>
            <person name="Schatz M.C."/>
            <person name="Schlenke T."/>
            <person name="Schwartz R."/>
            <person name="Segarra C."/>
            <person name="Singh R.S."/>
            <person name="Sirot L."/>
            <person name="Sirota M."/>
            <person name="Sisneros N.B."/>
            <person name="Smith C.D."/>
            <person name="Smith T.F."/>
            <person name="Spieth J."/>
            <person name="Stage D.E."/>
            <person name="Stark A."/>
            <person name="Stephan W."/>
            <person name="Strausberg R.L."/>
            <person name="Strempel S."/>
            <person name="Sturgill D."/>
            <person name="Sutton G."/>
            <person name="Sutton G.G."/>
            <person name="Tao W."/>
            <person name="Teichmann S."/>
            <person name="Tobari Y.N."/>
            <person name="Tomimura Y."/>
            <person name="Tsolas J.M."/>
            <person name="Valente V.L."/>
            <person name="Venter E."/>
            <person name="Venter J.C."/>
            <person name="Vicario S."/>
            <person name="Vieira F.G."/>
            <person name="Vilella A.J."/>
            <person name="Villasante A."/>
            <person name="Walenz B."/>
            <person name="Wang J."/>
            <person name="Wasserman M."/>
            <person name="Watts T."/>
            <person name="Wilson D."/>
            <person name="Wilson R.K."/>
            <person name="Wing R.A."/>
            <person name="Wolfner M.F."/>
            <person name="Wong A."/>
            <person name="Wong G.K."/>
            <person name="Wu C.I."/>
            <person name="Wu G."/>
            <person name="Yamamoto D."/>
            <person name="Yang H.P."/>
            <person name="Yang S.P."/>
            <person name="Yorke J.A."/>
            <person name="Yoshida K."/>
            <person name="Zdobnov E."/>
            <person name="Zhang P."/>
            <person name="Zhang Y."/>
            <person name="Zimin A.V."/>
            <person name="Baldwin J."/>
            <person name="Abdouelleil A."/>
            <person name="Abdulkadir J."/>
            <person name="Abebe A."/>
            <person name="Abera B."/>
            <person name="Abreu J."/>
            <person name="Acer S.C."/>
            <person name="Aftuck L."/>
            <person name="Alexander A."/>
            <person name="An P."/>
            <person name="Anderson E."/>
            <person name="Anderson S."/>
            <person name="Arachi H."/>
            <person name="Azer M."/>
            <person name="Bachantsang P."/>
            <person name="Barry A."/>
            <person name="Bayul T."/>
            <person name="Berlin A."/>
            <person name="Bessette D."/>
            <person name="Bloom T."/>
            <person name="Blye J."/>
            <person name="Boguslavskiy L."/>
            <person name="Bonnet C."/>
            <person name="Boukhgalter B."/>
            <person name="Bourzgui I."/>
            <person name="Brown A."/>
            <person name="Cahill P."/>
            <person name="Channer S."/>
            <person name="Cheshatsang Y."/>
            <person name="Chuda L."/>
            <person name="Citroen M."/>
            <person name="Collymore A."/>
            <person name="Cooke P."/>
            <person name="Costello M."/>
            <person name="D'Aco K."/>
            <person name="Daza R."/>
            <person name="De Haan G."/>
            <person name="DeGray S."/>
            <person name="DeMaso C."/>
            <person name="Dhargay N."/>
            <person name="Dooley K."/>
            <person name="Dooley E."/>
            <person name="Doricent M."/>
            <person name="Dorje P."/>
            <person name="Dorjee K."/>
            <person name="Dupes A."/>
            <person name="Elong R."/>
            <person name="Falk J."/>
            <person name="Farina A."/>
            <person name="Faro S."/>
            <person name="Ferguson D."/>
            <person name="Fisher S."/>
            <person name="Foley C.D."/>
            <person name="Franke A."/>
            <person name="Friedrich D."/>
            <person name="Gadbois L."/>
            <person name="Gearin G."/>
            <person name="Gearin C.R."/>
            <person name="Giannoukos G."/>
            <person name="Goode T."/>
            <person name="Graham J."/>
            <person name="Grandbois E."/>
            <person name="Grewal S."/>
            <person name="Gyaltsen K."/>
            <person name="Hafez N."/>
            <person name="Hagos B."/>
            <person name="Hall J."/>
            <person name="Henson C."/>
            <person name="Hollinger A."/>
            <person name="Honan T."/>
            <person name="Huard M.D."/>
            <person name="Hughes L."/>
            <person name="Hurhula B."/>
            <person name="Husby M.E."/>
            <person name="Kamat A."/>
            <person name="Kanga B."/>
            <person name="Kashin S."/>
            <person name="Khazanovich D."/>
            <person name="Kisner P."/>
            <person name="Lance K."/>
            <person name="Lara M."/>
            <person name="Lee W."/>
            <person name="Lennon N."/>
            <person name="Letendre F."/>
            <person name="LeVine R."/>
            <person name="Lipovsky A."/>
            <person name="Liu X."/>
            <person name="Liu J."/>
            <person name="Liu S."/>
            <person name="Lokyitsang T."/>
            <person name="Lokyitsang Y."/>
            <person name="Lubonja R."/>
            <person name="Lui A."/>
            <person name="MacDonald P."/>
            <person name="Magnisalis V."/>
            <person name="Maru K."/>
            <person name="Matthews C."/>
            <person name="McCusker W."/>
            <person name="McDonough S."/>
            <person name="Mehta T."/>
            <person name="Meldrim J."/>
            <person name="Meneus L."/>
            <person name="Mihai O."/>
            <person name="Mihalev A."/>
            <person name="Mihova T."/>
            <person name="Mittelman R."/>
            <person name="Mlenga V."/>
            <person name="Montmayeur A."/>
            <person name="Mulrain L."/>
            <person name="Navidi A."/>
            <person name="Naylor J."/>
            <person name="Negash T."/>
            <person name="Nguyen T."/>
            <person name="Nguyen N."/>
            <person name="Nicol R."/>
            <person name="Norbu C."/>
            <person name="Norbu N."/>
            <person name="Novod N."/>
            <person name="O'Neill B."/>
            <person name="Osman S."/>
            <person name="Markiewicz E."/>
            <person name="Oyono O.L."/>
            <person name="Patti C."/>
            <person name="Phunkhang P."/>
            <person name="Pierre F."/>
            <person name="Priest M."/>
            <person name="Raghuraman S."/>
            <person name="Rege F."/>
            <person name="Reyes R."/>
            <person name="Rise C."/>
            <person name="Rogov P."/>
            <person name="Ross K."/>
            <person name="Ryan E."/>
            <person name="Settipalli S."/>
            <person name="Shea T."/>
            <person name="Sherpa N."/>
            <person name="Shi L."/>
            <person name="Shih D."/>
            <person name="Sparrow T."/>
            <person name="Spaulding J."/>
            <person name="Stalker J."/>
            <person name="Stange-Thomann N."/>
            <person name="Stavropoulos S."/>
            <person name="Stone C."/>
            <person name="Strader C."/>
            <person name="Tesfaye S."/>
            <person name="Thomson T."/>
            <person name="Thoulutsang Y."/>
            <person name="Thoulutsang D."/>
            <person name="Topham K."/>
            <person name="Topping I."/>
            <person name="Tsamla T."/>
            <person name="Vassiliev H."/>
            <person name="Vo A."/>
            <person name="Wangchuk T."/>
            <person name="Wangdi T."/>
            <person name="Weiand M."/>
            <person name="Wilkinson J."/>
            <person name="Wilson A."/>
            <person name="Yadav S."/>
            <person name="Young G."/>
            <person name="Yu Q."/>
            <person name="Zembek L."/>
            <person name="Zhong D."/>
            <person name="Zimmer A."/>
            <person name="Zwirko Z."/>
            <person name="Jaffe D.B."/>
            <person name="Alvarez P."/>
            <person name="Brockman W."/>
            <person name="Butler J."/>
            <person name="Chin C."/>
            <person name="Gnerre S."/>
            <person name="Grabherr M."/>
            <person name="Kleber M."/>
            <person name="Mauceli E."/>
            <person name="MacCallum I."/>
        </authorList>
    </citation>
    <scope>NUCLEOTIDE SEQUENCE [LARGE SCALE GENOMIC DNA]</scope>
    <source>
        <strain evidence="2">Tucson 14030-0811.24</strain>
    </source>
</reference>
<keyword evidence="2" id="KW-1185">Reference proteome</keyword>
<name>B4MJP7_DROWI</name>
<dbReference type="OMA" id="HMFRDYQ"/>
<accession>B4MJP7</accession>
<dbReference type="HOGENOM" id="CLU_112596_2_1_1"/>
<dbReference type="PANTHER" id="PTHR31649:SF10">
    <property type="entry name" value="IP19903P-RELATED"/>
    <property type="match status" value="1"/>
</dbReference>